<dbReference type="InterPro" id="IPR050951">
    <property type="entry name" value="Retrovirus_Pol_polyprotein"/>
</dbReference>
<evidence type="ECO:0000256" key="4">
    <source>
        <dbReference type="ARBA" id="ARBA00022759"/>
    </source>
</evidence>
<evidence type="ECO:0000256" key="5">
    <source>
        <dbReference type="ARBA" id="ARBA00022801"/>
    </source>
</evidence>
<keyword evidence="9" id="KW-1185">Reference proteome</keyword>
<dbReference type="EMBL" id="JARBHB010000001">
    <property type="protein sequence ID" value="KAJ8897742.1"/>
    <property type="molecule type" value="Genomic_DNA"/>
</dbReference>
<proteinExistence type="predicted"/>
<evidence type="ECO:0000256" key="6">
    <source>
        <dbReference type="ARBA" id="ARBA00022918"/>
    </source>
</evidence>
<evidence type="ECO:0000259" key="7">
    <source>
        <dbReference type="Pfam" id="PF17917"/>
    </source>
</evidence>
<comment type="caution">
    <text evidence="8">The sequence shown here is derived from an EMBL/GenBank/DDBJ whole genome shotgun (WGS) entry which is preliminary data.</text>
</comment>
<evidence type="ECO:0000256" key="1">
    <source>
        <dbReference type="ARBA" id="ARBA00022679"/>
    </source>
</evidence>
<sequence length="272" mass="31339">MPFGHINALSTFAKLMNDTLAGSIGQVGFVYLDDIVKCNYLGYIISEDRICLDKDKTIVIKEYLARKTVKEIRQFIGLVGHYCSFIPNFSKIAQPLTELTVLRKKSRFSGMKLHEALCDKPILRNPDFSLSFYLTCNSSGTAMAKRNYSVTKREYLSVMFPLKKWHYYFYGRKFTVITDYRPLRWLLQMKEPPSHLARWSLVLSEYDFGIVYKDGKVNANTDALSRISVQLVAPPYTPVLDRIVPETMHDKVLSHTIIYLLLDIKVLNALMI</sequence>
<feature type="domain" description="Reverse transcriptase RNase H-like" evidence="7">
    <location>
        <begin position="137"/>
        <end position="206"/>
    </location>
</feature>
<organism evidence="8 9">
    <name type="scientific">Dryococelus australis</name>
    <dbReference type="NCBI Taxonomy" id="614101"/>
    <lineage>
        <taxon>Eukaryota</taxon>
        <taxon>Metazoa</taxon>
        <taxon>Ecdysozoa</taxon>
        <taxon>Arthropoda</taxon>
        <taxon>Hexapoda</taxon>
        <taxon>Insecta</taxon>
        <taxon>Pterygota</taxon>
        <taxon>Neoptera</taxon>
        <taxon>Polyneoptera</taxon>
        <taxon>Phasmatodea</taxon>
        <taxon>Verophasmatodea</taxon>
        <taxon>Anareolatae</taxon>
        <taxon>Phasmatidae</taxon>
        <taxon>Eurycanthinae</taxon>
        <taxon>Dryococelus</taxon>
    </lineage>
</organism>
<dbReference type="Gene3D" id="3.30.70.270">
    <property type="match status" value="1"/>
</dbReference>
<dbReference type="InterPro" id="IPR041373">
    <property type="entry name" value="RT_RNaseH"/>
</dbReference>
<keyword evidence="5" id="KW-0378">Hydrolase</keyword>
<evidence type="ECO:0000256" key="2">
    <source>
        <dbReference type="ARBA" id="ARBA00022695"/>
    </source>
</evidence>
<keyword evidence="6" id="KW-0695">RNA-directed DNA polymerase</keyword>
<evidence type="ECO:0000313" key="9">
    <source>
        <dbReference type="Proteomes" id="UP001159363"/>
    </source>
</evidence>
<dbReference type="PANTHER" id="PTHR37984:SF5">
    <property type="entry name" value="PROTEIN NYNRIN-LIKE"/>
    <property type="match status" value="1"/>
</dbReference>
<dbReference type="Pfam" id="PF17917">
    <property type="entry name" value="RT_RNaseH"/>
    <property type="match status" value="1"/>
</dbReference>
<evidence type="ECO:0000256" key="3">
    <source>
        <dbReference type="ARBA" id="ARBA00022722"/>
    </source>
</evidence>
<dbReference type="CDD" id="cd09274">
    <property type="entry name" value="RNase_HI_RT_Ty3"/>
    <property type="match status" value="1"/>
</dbReference>
<protein>
    <recommendedName>
        <fullName evidence="7">Reverse transcriptase RNase H-like domain-containing protein</fullName>
    </recommendedName>
</protein>
<keyword evidence="4" id="KW-0255">Endonuclease</keyword>
<evidence type="ECO:0000313" key="8">
    <source>
        <dbReference type="EMBL" id="KAJ8897742.1"/>
    </source>
</evidence>
<keyword evidence="1" id="KW-0808">Transferase</keyword>
<accession>A0ABQ9IMM4</accession>
<dbReference type="InterPro" id="IPR043128">
    <property type="entry name" value="Rev_trsase/Diguanyl_cyclase"/>
</dbReference>
<dbReference type="Proteomes" id="UP001159363">
    <property type="component" value="Chromosome 1"/>
</dbReference>
<reference evidence="8 9" key="1">
    <citation type="submission" date="2023-02" db="EMBL/GenBank/DDBJ databases">
        <title>LHISI_Scaffold_Assembly.</title>
        <authorList>
            <person name="Stuart O.P."/>
            <person name="Cleave R."/>
            <person name="Magrath M.J.L."/>
            <person name="Mikheyev A.S."/>
        </authorList>
    </citation>
    <scope>NUCLEOTIDE SEQUENCE [LARGE SCALE GENOMIC DNA]</scope>
    <source>
        <strain evidence="8">Daus_M_001</strain>
        <tissue evidence="8">Leg muscle</tissue>
    </source>
</reference>
<keyword evidence="2" id="KW-0548">Nucleotidyltransferase</keyword>
<dbReference type="SUPFAM" id="SSF56672">
    <property type="entry name" value="DNA/RNA polymerases"/>
    <property type="match status" value="1"/>
</dbReference>
<keyword evidence="3" id="KW-0540">Nuclease</keyword>
<dbReference type="InterPro" id="IPR043502">
    <property type="entry name" value="DNA/RNA_pol_sf"/>
</dbReference>
<gene>
    <name evidence="8" type="ORF">PR048_003092</name>
</gene>
<dbReference type="PANTHER" id="PTHR37984">
    <property type="entry name" value="PROTEIN CBG26694"/>
    <property type="match status" value="1"/>
</dbReference>
<name>A0ABQ9IMM4_9NEOP</name>